<evidence type="ECO:0000259" key="4">
    <source>
        <dbReference type="Pfam" id="PF16113"/>
    </source>
</evidence>
<accession>A0ABT1C7I6</accession>
<dbReference type="Proteomes" id="UP001205906">
    <property type="component" value="Unassembled WGS sequence"/>
</dbReference>
<sequence length="353" mass="39237">MDQVKDREIRFERQGRAGLITLCRPESLNALSHRMILALTRALLTWAEDPAIEIVVVQAEGRAFCAGGDLMEVYQRRKKGGPPLDFFADEYRLNALIARYPKPYVSLVDGIAMGGGVGLAFHGPTRIMTERAEFAMPEVGIGFFPDVGGTCILSGVKGSYGMYMALTGNRMHWGDALWTELATYAVPSDKLSAFRDDLCETADADTSVRSYAVVPPRETDDATLYAIATHFSRDTLRHVLASLKQAAWRRDEFARQTLMTIKSRSPMSVAVTFAQIAAGAMLTVEEALRMEFRILTRMLRGHDFYEGIRATLIEKDGKPLWRPSRLSDVDPAAVDAHFAPLGEDELVLWNDGR</sequence>
<evidence type="ECO:0000313" key="6">
    <source>
        <dbReference type="Proteomes" id="UP001205906"/>
    </source>
</evidence>
<evidence type="ECO:0000256" key="2">
    <source>
        <dbReference type="ARBA" id="ARBA00011915"/>
    </source>
</evidence>
<evidence type="ECO:0000313" key="5">
    <source>
        <dbReference type="EMBL" id="MCO6050785.1"/>
    </source>
</evidence>
<dbReference type="Pfam" id="PF16113">
    <property type="entry name" value="ECH_2"/>
    <property type="match status" value="1"/>
</dbReference>
<dbReference type="PANTHER" id="PTHR43176">
    <property type="entry name" value="3-HYDROXYISOBUTYRYL-COA HYDROLASE-RELATED"/>
    <property type="match status" value="1"/>
</dbReference>
<dbReference type="InterPro" id="IPR032259">
    <property type="entry name" value="HIBYL-CoA-H"/>
</dbReference>
<dbReference type="CDD" id="cd06558">
    <property type="entry name" value="crotonase-like"/>
    <property type="match status" value="1"/>
</dbReference>
<dbReference type="PANTHER" id="PTHR43176:SF3">
    <property type="entry name" value="3-HYDROXYISOBUTYRYL-COA HYDROLASE, MITOCHONDRIAL"/>
    <property type="match status" value="1"/>
</dbReference>
<comment type="caution">
    <text evidence="5">The sequence shown here is derived from an EMBL/GenBank/DDBJ whole genome shotgun (WGS) entry which is preliminary data.</text>
</comment>
<dbReference type="Gene3D" id="3.90.226.10">
    <property type="entry name" value="2-enoyl-CoA Hydratase, Chain A, domain 1"/>
    <property type="match status" value="1"/>
</dbReference>
<dbReference type="InterPro" id="IPR029045">
    <property type="entry name" value="ClpP/crotonase-like_dom_sf"/>
</dbReference>
<dbReference type="InterPro" id="IPR045004">
    <property type="entry name" value="ECH_dom"/>
</dbReference>
<dbReference type="SUPFAM" id="SSF52096">
    <property type="entry name" value="ClpP/crotonase"/>
    <property type="match status" value="1"/>
</dbReference>
<name>A0ABT1C7I6_9HYPH</name>
<keyword evidence="6" id="KW-1185">Reference proteome</keyword>
<comment type="catalytic activity">
    <reaction evidence="1">
        <text>3-hydroxy-2-methylpropanoyl-CoA + H2O = 3-hydroxy-2-methylpropanoate + CoA + H(+)</text>
        <dbReference type="Rhea" id="RHEA:20888"/>
        <dbReference type="ChEBI" id="CHEBI:11805"/>
        <dbReference type="ChEBI" id="CHEBI:15377"/>
        <dbReference type="ChEBI" id="CHEBI:15378"/>
        <dbReference type="ChEBI" id="CHEBI:57287"/>
        <dbReference type="ChEBI" id="CHEBI:57340"/>
        <dbReference type="EC" id="3.1.2.4"/>
    </reaction>
</comment>
<keyword evidence="3" id="KW-0378">Hydrolase</keyword>
<evidence type="ECO:0000256" key="1">
    <source>
        <dbReference type="ARBA" id="ARBA00001709"/>
    </source>
</evidence>
<gene>
    <name evidence="5" type="ORF">NGM99_13450</name>
</gene>
<organism evidence="5 6">
    <name type="scientific">Mesorhizobium liriopis</name>
    <dbReference type="NCBI Taxonomy" id="2953882"/>
    <lineage>
        <taxon>Bacteria</taxon>
        <taxon>Pseudomonadati</taxon>
        <taxon>Pseudomonadota</taxon>
        <taxon>Alphaproteobacteria</taxon>
        <taxon>Hyphomicrobiales</taxon>
        <taxon>Phyllobacteriaceae</taxon>
        <taxon>Mesorhizobium</taxon>
    </lineage>
</organism>
<reference evidence="5 6" key="1">
    <citation type="submission" date="2022-06" db="EMBL/GenBank/DDBJ databases">
        <title>Mesorhizobium sp. strain RP14 Genome sequencing and assembly.</title>
        <authorList>
            <person name="Kim I."/>
        </authorList>
    </citation>
    <scope>NUCLEOTIDE SEQUENCE [LARGE SCALE GENOMIC DNA]</scope>
    <source>
        <strain evidence="6">RP14(2022)</strain>
    </source>
</reference>
<dbReference type="EC" id="3.1.2.4" evidence="2"/>
<proteinExistence type="predicted"/>
<dbReference type="EMBL" id="JAMXQS010000006">
    <property type="protein sequence ID" value="MCO6050785.1"/>
    <property type="molecule type" value="Genomic_DNA"/>
</dbReference>
<dbReference type="NCBIfam" id="NF004127">
    <property type="entry name" value="PRK05617.1"/>
    <property type="match status" value="1"/>
</dbReference>
<protein>
    <recommendedName>
        <fullName evidence="2">3-hydroxyisobutyryl-CoA hydrolase</fullName>
        <ecNumber evidence="2">3.1.2.4</ecNumber>
    </recommendedName>
</protein>
<feature type="domain" description="Enoyl-CoA hydratase/isomerase" evidence="4">
    <location>
        <begin position="18"/>
        <end position="338"/>
    </location>
</feature>
<dbReference type="RefSeq" id="WP_252819710.1">
    <property type="nucleotide sequence ID" value="NZ_JAMXQS010000006.1"/>
</dbReference>
<evidence type="ECO:0000256" key="3">
    <source>
        <dbReference type="ARBA" id="ARBA00022801"/>
    </source>
</evidence>